<keyword evidence="6" id="KW-0472">Membrane</keyword>
<proteinExistence type="predicted"/>
<dbReference type="Gene3D" id="3.30.730.10">
    <property type="entry name" value="AP2/ERF domain"/>
    <property type="match status" value="1"/>
</dbReference>
<evidence type="ECO:0000256" key="4">
    <source>
        <dbReference type="ARBA" id="ARBA00023163"/>
    </source>
</evidence>
<evidence type="ECO:0000256" key="3">
    <source>
        <dbReference type="ARBA" id="ARBA00023125"/>
    </source>
</evidence>
<keyword evidence="6" id="KW-1133">Transmembrane helix</keyword>
<dbReference type="GeneID" id="9617989"/>
<dbReference type="OrthoDB" id="780830at2759"/>
<dbReference type="FunCoup" id="D8TWE9">
    <property type="interactions" value="13"/>
</dbReference>
<evidence type="ECO:0000256" key="6">
    <source>
        <dbReference type="SAM" id="Phobius"/>
    </source>
</evidence>
<evidence type="ECO:0000256" key="5">
    <source>
        <dbReference type="ARBA" id="ARBA00023242"/>
    </source>
</evidence>
<dbReference type="SUPFAM" id="SSF54171">
    <property type="entry name" value="DNA-binding domain"/>
    <property type="match status" value="1"/>
</dbReference>
<keyword evidence="4" id="KW-0804">Transcription</keyword>
<dbReference type="CDD" id="cd00018">
    <property type="entry name" value="AP2"/>
    <property type="match status" value="1"/>
</dbReference>
<keyword evidence="2" id="KW-0805">Transcription regulation</keyword>
<dbReference type="AlphaFoldDB" id="D8TWE9"/>
<dbReference type="InterPro" id="IPR001471">
    <property type="entry name" value="AP2/ERF_dom"/>
</dbReference>
<organism evidence="9">
    <name type="scientific">Volvox carteri f. nagariensis</name>
    <dbReference type="NCBI Taxonomy" id="3068"/>
    <lineage>
        <taxon>Eukaryota</taxon>
        <taxon>Viridiplantae</taxon>
        <taxon>Chlorophyta</taxon>
        <taxon>core chlorophytes</taxon>
        <taxon>Chlorophyceae</taxon>
        <taxon>CS clade</taxon>
        <taxon>Chlamydomonadales</taxon>
        <taxon>Volvocaceae</taxon>
        <taxon>Volvox</taxon>
    </lineage>
</organism>
<keyword evidence="6" id="KW-0812">Transmembrane</keyword>
<sequence>MVAGGTHHLGGGGGIHLGSLGDGGSEADKDSPCRNQTGYVGVRMRKWGMFAAEIRDGDKRRWLGSFGTAHEAGLAYDAAAIVQKGTKAKTNFSYLDYETNPRVVSSLGRAKTLLGSSFVVSGFWTLGLILHPVIAVQTEG</sequence>
<keyword evidence="5" id="KW-0539">Nucleus</keyword>
<name>D8TWE9_VOLCA</name>
<evidence type="ECO:0000256" key="2">
    <source>
        <dbReference type="ARBA" id="ARBA00023015"/>
    </source>
</evidence>
<dbReference type="PRINTS" id="PR00367">
    <property type="entry name" value="ETHRSPELEMNT"/>
</dbReference>
<evidence type="ECO:0000313" key="8">
    <source>
        <dbReference type="EMBL" id="EFJ48033.1"/>
    </source>
</evidence>
<dbReference type="SMART" id="SM00380">
    <property type="entry name" value="AP2"/>
    <property type="match status" value="1"/>
</dbReference>
<comment type="subcellular location">
    <subcellularLocation>
        <location evidence="1">Nucleus</location>
    </subcellularLocation>
</comment>
<dbReference type="GO" id="GO:0005634">
    <property type="term" value="C:nucleus"/>
    <property type="evidence" value="ECO:0007669"/>
    <property type="project" value="UniProtKB-SubCell"/>
</dbReference>
<dbReference type="STRING" id="3068.D8TWE9"/>
<dbReference type="RefSeq" id="XP_002950718.1">
    <property type="nucleotide sequence ID" value="XM_002950672.1"/>
</dbReference>
<dbReference type="PANTHER" id="PTHR31677">
    <property type="entry name" value="AP2 DOMAIN CLASS TRANSCRIPTION FACTOR"/>
    <property type="match status" value="1"/>
</dbReference>
<dbReference type="GO" id="GO:0003677">
    <property type="term" value="F:DNA binding"/>
    <property type="evidence" value="ECO:0007669"/>
    <property type="project" value="UniProtKB-KW"/>
</dbReference>
<keyword evidence="3" id="KW-0238">DNA-binding</keyword>
<dbReference type="Proteomes" id="UP000001058">
    <property type="component" value="Unassembled WGS sequence"/>
</dbReference>
<feature type="domain" description="AP2/ERF" evidence="7">
    <location>
        <begin position="38"/>
        <end position="93"/>
    </location>
</feature>
<reference evidence="8 9" key="1">
    <citation type="journal article" date="2010" name="Science">
        <title>Genomic analysis of organismal complexity in the multicellular green alga Volvox carteri.</title>
        <authorList>
            <person name="Prochnik S.E."/>
            <person name="Umen J."/>
            <person name="Nedelcu A.M."/>
            <person name="Hallmann A."/>
            <person name="Miller S.M."/>
            <person name="Nishii I."/>
            <person name="Ferris P."/>
            <person name="Kuo A."/>
            <person name="Mitros T."/>
            <person name="Fritz-Laylin L.K."/>
            <person name="Hellsten U."/>
            <person name="Chapman J."/>
            <person name="Simakov O."/>
            <person name="Rensing S.A."/>
            <person name="Terry A."/>
            <person name="Pangilinan J."/>
            <person name="Kapitonov V."/>
            <person name="Jurka J."/>
            <person name="Salamov A."/>
            <person name="Shapiro H."/>
            <person name="Schmutz J."/>
            <person name="Grimwood J."/>
            <person name="Lindquist E."/>
            <person name="Lucas S."/>
            <person name="Grigoriev I.V."/>
            <person name="Schmitt R."/>
            <person name="Kirk D."/>
            <person name="Rokhsar D.S."/>
        </authorList>
    </citation>
    <scope>NUCLEOTIDE SEQUENCE [LARGE SCALE GENOMIC DNA]</scope>
    <source>
        <strain evidence="9">f. Nagariensis / Eve</strain>
    </source>
</reference>
<dbReference type="PANTHER" id="PTHR31677:SF196">
    <property type="entry name" value="ETHYLENE-RESPONSIVE TRANSCRIPTION FACTOR ERF109"/>
    <property type="match status" value="1"/>
</dbReference>
<keyword evidence="9" id="KW-1185">Reference proteome</keyword>
<dbReference type="PROSITE" id="PS51032">
    <property type="entry name" value="AP2_ERF"/>
    <property type="match status" value="1"/>
</dbReference>
<evidence type="ECO:0000313" key="9">
    <source>
        <dbReference type="Proteomes" id="UP000001058"/>
    </source>
</evidence>
<evidence type="ECO:0000259" key="7">
    <source>
        <dbReference type="PROSITE" id="PS51032"/>
    </source>
</evidence>
<dbReference type="InterPro" id="IPR036955">
    <property type="entry name" value="AP2/ERF_dom_sf"/>
</dbReference>
<protein>
    <submittedName>
        <fullName evidence="8">Pathogenesis-related genes transcriptional activator</fullName>
    </submittedName>
</protein>
<feature type="transmembrane region" description="Helical" evidence="6">
    <location>
        <begin position="112"/>
        <end position="134"/>
    </location>
</feature>
<dbReference type="GO" id="GO:0003700">
    <property type="term" value="F:DNA-binding transcription factor activity"/>
    <property type="evidence" value="ECO:0007669"/>
    <property type="project" value="InterPro"/>
</dbReference>
<evidence type="ECO:0000256" key="1">
    <source>
        <dbReference type="ARBA" id="ARBA00004123"/>
    </source>
</evidence>
<gene>
    <name evidence="8" type="ORF">VOLCADRAFT_60731</name>
</gene>
<accession>D8TWE9</accession>
<dbReference type="InterPro" id="IPR016177">
    <property type="entry name" value="DNA-bd_dom_sf"/>
</dbReference>
<dbReference type="InParanoid" id="D8TWE9"/>
<dbReference type="EMBL" id="GL378341">
    <property type="protein sequence ID" value="EFJ48033.1"/>
    <property type="molecule type" value="Genomic_DNA"/>
</dbReference>
<dbReference type="KEGG" id="vcn:VOLCADRAFT_60731"/>
<dbReference type="Pfam" id="PF00847">
    <property type="entry name" value="AP2"/>
    <property type="match status" value="1"/>
</dbReference>